<dbReference type="Gene3D" id="3.90.226.10">
    <property type="entry name" value="2-enoyl-CoA Hydratase, Chain A, domain 1"/>
    <property type="match status" value="1"/>
</dbReference>
<evidence type="ECO:0000256" key="1">
    <source>
        <dbReference type="ARBA" id="ARBA00005254"/>
    </source>
</evidence>
<dbReference type="GO" id="GO:0006635">
    <property type="term" value="P:fatty acid beta-oxidation"/>
    <property type="evidence" value="ECO:0007669"/>
    <property type="project" value="TreeGrafter"/>
</dbReference>
<dbReference type="InterPro" id="IPR018376">
    <property type="entry name" value="Enoyl-CoA_hyd/isom_CS"/>
</dbReference>
<dbReference type="PANTHER" id="PTHR11941">
    <property type="entry name" value="ENOYL-COA HYDRATASE-RELATED"/>
    <property type="match status" value="1"/>
</dbReference>
<dbReference type="InterPro" id="IPR001753">
    <property type="entry name" value="Enoyl-CoA_hydra/iso"/>
</dbReference>
<dbReference type="SUPFAM" id="SSF52096">
    <property type="entry name" value="ClpP/crotonase"/>
    <property type="match status" value="1"/>
</dbReference>
<comment type="similarity">
    <text evidence="1">Belongs to the enoyl-CoA hydratase/isomerase family.</text>
</comment>
<dbReference type="InterPro" id="IPR029045">
    <property type="entry name" value="ClpP/crotonase-like_dom_sf"/>
</dbReference>
<dbReference type="AlphaFoldDB" id="A0A382PUW2"/>
<protein>
    <recommendedName>
        <fullName evidence="3">Enoyl-CoA hydratase</fullName>
    </recommendedName>
</protein>
<sequence>MSQVSTQLEGSTAILSLEGRTDLNLLGIELFQSLNDALDEVAADANIKTIILRGAGEQAFSAGVDLREARELTAPAAEEFIRTLHQTIRKVLSLRMPVIAVISGPCLGGALELILACDIKIASEDATFGLPEVLVGIPSVIEASLLPKTIGLGRARRLIMTGDTVTSREALDMGLVDQVVQKDEVIAAALEATEKFRNISPKVMAAQKDIFVKWLDMGDEESAEYSIKLFAEGFATGHPQEAMTAFLEKREPKFNS</sequence>
<evidence type="ECO:0000313" key="2">
    <source>
        <dbReference type="EMBL" id="SVC77124.1"/>
    </source>
</evidence>
<name>A0A382PUW2_9ZZZZ</name>
<evidence type="ECO:0008006" key="3">
    <source>
        <dbReference type="Google" id="ProtNLM"/>
    </source>
</evidence>
<dbReference type="Pfam" id="PF00378">
    <property type="entry name" value="ECH_1"/>
    <property type="match status" value="1"/>
</dbReference>
<proteinExistence type="inferred from homology"/>
<reference evidence="2" key="1">
    <citation type="submission" date="2018-05" db="EMBL/GenBank/DDBJ databases">
        <authorList>
            <person name="Lanie J.A."/>
            <person name="Ng W.-L."/>
            <person name="Kazmierczak K.M."/>
            <person name="Andrzejewski T.M."/>
            <person name="Davidsen T.M."/>
            <person name="Wayne K.J."/>
            <person name="Tettelin H."/>
            <person name="Glass J.I."/>
            <person name="Rusch D."/>
            <person name="Podicherti R."/>
            <person name="Tsui H.-C.T."/>
            <person name="Winkler M.E."/>
        </authorList>
    </citation>
    <scope>NUCLEOTIDE SEQUENCE</scope>
</reference>
<dbReference type="CDD" id="cd06558">
    <property type="entry name" value="crotonase-like"/>
    <property type="match status" value="1"/>
</dbReference>
<dbReference type="EMBL" id="UINC01109948">
    <property type="protein sequence ID" value="SVC77124.1"/>
    <property type="molecule type" value="Genomic_DNA"/>
</dbReference>
<dbReference type="PANTHER" id="PTHR11941:SF54">
    <property type="entry name" value="ENOYL-COA HYDRATASE, MITOCHONDRIAL"/>
    <property type="match status" value="1"/>
</dbReference>
<accession>A0A382PUW2</accession>
<organism evidence="2">
    <name type="scientific">marine metagenome</name>
    <dbReference type="NCBI Taxonomy" id="408172"/>
    <lineage>
        <taxon>unclassified sequences</taxon>
        <taxon>metagenomes</taxon>
        <taxon>ecological metagenomes</taxon>
    </lineage>
</organism>
<gene>
    <name evidence="2" type="ORF">METZ01_LOCUS329978</name>
</gene>
<dbReference type="GO" id="GO:0003824">
    <property type="term" value="F:catalytic activity"/>
    <property type="evidence" value="ECO:0007669"/>
    <property type="project" value="InterPro"/>
</dbReference>
<dbReference type="PROSITE" id="PS00166">
    <property type="entry name" value="ENOYL_COA_HYDRATASE"/>
    <property type="match status" value="1"/>
</dbReference>